<keyword evidence="2" id="KW-0732">Signal</keyword>
<sequence length="386" mass="41832">MSRRLFLKCLSGAFLPGAASLGGCTANRPSYDFSEVDRLLSGAVQREEIPGVVAVIGQGDLILHGAVMGHRALVPAPEPMSWDTRFDMASLTKATITAPALMQFWEQGAFQLDDPVSRYLPDFAQNGKAAITIRHLLTHYSGLAPDLDLSTPWSGKDEAVRRAMAAMPQAPAGQHFVYSDINFIVLGLLVEQFSQLPLNVYATRRILQPIGMQESGFLPPETLRPLIAPTQYDENHIPLRGVVHDPTARRMGGMAGHAGLFSDAHDMALYASSLLDRLAGRASNYPLRAETLRLMTSPQSPGATDRRGLGWDIATHYSTPRGDIFPVGSFGHTGYTGTSLWMDAASSAFVLILTNRVHPLDANGKAIVKLRHDVATVAARALRARA</sequence>
<proteinExistence type="predicted"/>
<dbReference type="RefSeq" id="WP_232878751.1">
    <property type="nucleotide sequence ID" value="NZ_JAJSOJ010000057.1"/>
</dbReference>
<dbReference type="PROSITE" id="PS51257">
    <property type="entry name" value="PROKAR_LIPOPROTEIN"/>
    <property type="match status" value="1"/>
</dbReference>
<keyword evidence="5" id="KW-1185">Reference proteome</keyword>
<organism evidence="4 5">
    <name type="scientific">Acetobacter sicerae</name>
    <dbReference type="NCBI Taxonomy" id="85325"/>
    <lineage>
        <taxon>Bacteria</taxon>
        <taxon>Pseudomonadati</taxon>
        <taxon>Pseudomonadota</taxon>
        <taxon>Alphaproteobacteria</taxon>
        <taxon>Acetobacterales</taxon>
        <taxon>Acetobacteraceae</taxon>
        <taxon>Acetobacter</taxon>
    </lineage>
</organism>
<name>A0ABS8VZ19_9PROT</name>
<dbReference type="SUPFAM" id="SSF56601">
    <property type="entry name" value="beta-lactamase/transpeptidase-like"/>
    <property type="match status" value="1"/>
</dbReference>
<dbReference type="InterPro" id="IPR001466">
    <property type="entry name" value="Beta-lactam-related"/>
</dbReference>
<comment type="caution">
    <text evidence="4">The sequence shown here is derived from an EMBL/GenBank/DDBJ whole genome shotgun (WGS) entry which is preliminary data.</text>
</comment>
<evidence type="ECO:0000256" key="2">
    <source>
        <dbReference type="SAM" id="SignalP"/>
    </source>
</evidence>
<evidence type="ECO:0000313" key="4">
    <source>
        <dbReference type="EMBL" id="MCE0745029.1"/>
    </source>
</evidence>
<dbReference type="EMBL" id="JAJSOJ010000057">
    <property type="protein sequence ID" value="MCE0745029.1"/>
    <property type="molecule type" value="Genomic_DNA"/>
</dbReference>
<evidence type="ECO:0000313" key="5">
    <source>
        <dbReference type="Proteomes" id="UP001521074"/>
    </source>
</evidence>
<dbReference type="Gene3D" id="3.40.710.10">
    <property type="entry name" value="DD-peptidase/beta-lactamase superfamily"/>
    <property type="match status" value="1"/>
</dbReference>
<dbReference type="InterPro" id="IPR012338">
    <property type="entry name" value="Beta-lactam/transpept-like"/>
</dbReference>
<feature type="domain" description="Beta-lactamase-related" evidence="3">
    <location>
        <begin position="36"/>
        <end position="362"/>
    </location>
</feature>
<dbReference type="InterPro" id="IPR050789">
    <property type="entry name" value="Diverse_Enzym_Activities"/>
</dbReference>
<dbReference type="Pfam" id="PF00144">
    <property type="entry name" value="Beta-lactamase"/>
    <property type="match status" value="1"/>
</dbReference>
<feature type="signal peptide" evidence="2">
    <location>
        <begin position="1"/>
        <end position="19"/>
    </location>
</feature>
<keyword evidence="1" id="KW-0378">Hydrolase</keyword>
<reference evidence="4 5" key="1">
    <citation type="submission" date="2021-12" db="EMBL/GenBank/DDBJ databases">
        <title>Genome sequence of Acetobacter sicerae DmPark20a_162.</title>
        <authorList>
            <person name="Chaston J.M."/>
        </authorList>
    </citation>
    <scope>NUCLEOTIDE SEQUENCE [LARGE SCALE GENOMIC DNA]</scope>
    <source>
        <strain evidence="4 5">DmPark20a_162</strain>
    </source>
</reference>
<protein>
    <submittedName>
        <fullName evidence="4">Beta-lactamase family protein</fullName>
    </submittedName>
</protein>
<feature type="chain" id="PRO_5046269332" evidence="2">
    <location>
        <begin position="20"/>
        <end position="386"/>
    </location>
</feature>
<evidence type="ECO:0000259" key="3">
    <source>
        <dbReference type="Pfam" id="PF00144"/>
    </source>
</evidence>
<dbReference type="PANTHER" id="PTHR43283">
    <property type="entry name" value="BETA-LACTAMASE-RELATED"/>
    <property type="match status" value="1"/>
</dbReference>
<dbReference type="Proteomes" id="UP001521074">
    <property type="component" value="Unassembled WGS sequence"/>
</dbReference>
<dbReference type="PANTHER" id="PTHR43283:SF11">
    <property type="entry name" value="BETA-LACTAMASE-RELATED DOMAIN-CONTAINING PROTEIN"/>
    <property type="match status" value="1"/>
</dbReference>
<evidence type="ECO:0000256" key="1">
    <source>
        <dbReference type="ARBA" id="ARBA00022801"/>
    </source>
</evidence>
<accession>A0ABS8VZ19</accession>
<gene>
    <name evidence="4" type="ORF">LWC05_14210</name>
</gene>